<keyword evidence="7" id="KW-0963">Cytoplasm</keyword>
<dbReference type="AlphaFoldDB" id="A0A3C1KHK1"/>
<evidence type="ECO:0000256" key="7">
    <source>
        <dbReference type="HAMAP-Rule" id="MF_00323"/>
    </source>
</evidence>
<dbReference type="SUPFAM" id="SSF53800">
    <property type="entry name" value="Chelatase"/>
    <property type="match status" value="1"/>
</dbReference>
<evidence type="ECO:0000313" key="9">
    <source>
        <dbReference type="EMBL" id="HAN25928.1"/>
    </source>
</evidence>
<dbReference type="NCBIfam" id="TIGR00109">
    <property type="entry name" value="hemH"/>
    <property type="match status" value="1"/>
</dbReference>
<comment type="subcellular location">
    <subcellularLocation>
        <location evidence="7">Cytoplasm</location>
    </subcellularLocation>
</comment>
<keyword evidence="7" id="KW-0479">Metal-binding</keyword>
<evidence type="ECO:0000313" key="10">
    <source>
        <dbReference type="Proteomes" id="UP000257479"/>
    </source>
</evidence>
<dbReference type="Proteomes" id="UP000257479">
    <property type="component" value="Unassembled WGS sequence"/>
</dbReference>
<organism evidence="9 10">
    <name type="scientific">Microbacterium ginsengisoli</name>
    <dbReference type="NCBI Taxonomy" id="400772"/>
    <lineage>
        <taxon>Bacteria</taxon>
        <taxon>Bacillati</taxon>
        <taxon>Actinomycetota</taxon>
        <taxon>Actinomycetes</taxon>
        <taxon>Micrococcales</taxon>
        <taxon>Microbacteriaceae</taxon>
        <taxon>Microbacterium</taxon>
    </lineage>
</organism>
<evidence type="ECO:0000256" key="3">
    <source>
        <dbReference type="ARBA" id="ARBA00023133"/>
    </source>
</evidence>
<feature type="binding site" evidence="7">
    <location>
        <position position="269"/>
    </location>
    <ligand>
        <name>Fe(2+)</name>
        <dbReference type="ChEBI" id="CHEBI:29033"/>
    </ligand>
</feature>
<evidence type="ECO:0000256" key="8">
    <source>
        <dbReference type="RuleBase" id="RU004185"/>
    </source>
</evidence>
<keyword evidence="3 7" id="KW-0350">Heme biosynthesis</keyword>
<dbReference type="GO" id="GO:0004325">
    <property type="term" value="F:ferrochelatase activity"/>
    <property type="evidence" value="ECO:0007669"/>
    <property type="project" value="UniProtKB-UniRule"/>
</dbReference>
<dbReference type="Gene3D" id="3.40.50.1400">
    <property type="match status" value="2"/>
</dbReference>
<accession>A0A3C1KHK1</accession>
<name>A0A3C1KHK1_9MICO</name>
<sequence>MADLPYDAILLVSFGGPEGPDDVIPFLENVTRGRGIPRERLAQVGEHYAHFGGVSPINEQCRRQRAALARALADAGMSLPVYWGNRNWDPYLSDEIERMAEDGVTRALAVFTSAYSSYSGCRQYRENIIAARDEVAERRPDLTIPHIDKVRAYYDHPGFIEPFAEATRTAVDELGEDARPTLVFTAHSIPMSMASTSDYEAQLAQAARLVAERVADPAPPHTLVWQSRSGPPQIPWLEPDVNDEIRRLAHSGVESVVIVPVGFVSDHIEVMWDLDAEAAATAADAGILFARAVAPGTEPVDAFVGMWVDLVRERIEAERGGSPARAALGALEVRPDVCRVDCCPAPQRPVGRPGKPPGQQS</sequence>
<dbReference type="CDD" id="cd00419">
    <property type="entry name" value="Ferrochelatase_C"/>
    <property type="match status" value="1"/>
</dbReference>
<evidence type="ECO:0000256" key="5">
    <source>
        <dbReference type="ARBA" id="ARBA00023244"/>
    </source>
</evidence>
<keyword evidence="2 7" id="KW-0408">Iron</keyword>
<dbReference type="GO" id="GO:0005737">
    <property type="term" value="C:cytoplasm"/>
    <property type="evidence" value="ECO:0007669"/>
    <property type="project" value="UniProtKB-SubCell"/>
</dbReference>
<dbReference type="InterPro" id="IPR033644">
    <property type="entry name" value="Ferrochelatase_C"/>
</dbReference>
<comment type="caution">
    <text evidence="7">Lacks conserved residue(s) required for the propagation of feature annotation.</text>
</comment>
<comment type="function">
    <text evidence="7">Involved in coproporphyrin-dependent heme b biosynthesis. Catalyzes the insertion of ferrous iron into coproporphyrin III to form Fe-coproporphyrin III.</text>
</comment>
<dbReference type="PANTHER" id="PTHR11108:SF1">
    <property type="entry name" value="FERROCHELATASE, MITOCHONDRIAL"/>
    <property type="match status" value="1"/>
</dbReference>
<evidence type="ECO:0000256" key="4">
    <source>
        <dbReference type="ARBA" id="ARBA00023239"/>
    </source>
</evidence>
<evidence type="ECO:0000256" key="1">
    <source>
        <dbReference type="ARBA" id="ARBA00004744"/>
    </source>
</evidence>
<dbReference type="Pfam" id="PF00762">
    <property type="entry name" value="Ferrochelatase"/>
    <property type="match status" value="1"/>
</dbReference>
<comment type="similarity">
    <text evidence="7 8">Belongs to the ferrochelatase family.</text>
</comment>
<protein>
    <recommendedName>
        <fullName evidence="7">Coproporphyrin III ferrochelatase</fullName>
        <ecNumber evidence="7">4.99.1.9</ecNumber>
    </recommendedName>
</protein>
<keyword evidence="4 7" id="KW-0456">Lyase</keyword>
<dbReference type="NCBIfam" id="NF000689">
    <property type="entry name" value="PRK00035.2-1"/>
    <property type="match status" value="1"/>
</dbReference>
<dbReference type="CDD" id="cd03411">
    <property type="entry name" value="Ferrochelatase_N"/>
    <property type="match status" value="1"/>
</dbReference>
<dbReference type="InterPro" id="IPR033659">
    <property type="entry name" value="Ferrochelatase_N"/>
</dbReference>
<proteinExistence type="inferred from homology"/>
<reference evidence="9 10" key="1">
    <citation type="journal article" date="2018" name="Nat. Biotechnol.">
        <title>A standardized bacterial taxonomy based on genome phylogeny substantially revises the tree of life.</title>
        <authorList>
            <person name="Parks D.H."/>
            <person name="Chuvochina M."/>
            <person name="Waite D.W."/>
            <person name="Rinke C."/>
            <person name="Skarshewski A."/>
            <person name="Chaumeil P.A."/>
            <person name="Hugenholtz P."/>
        </authorList>
    </citation>
    <scope>NUCLEOTIDE SEQUENCE [LARGE SCALE GENOMIC DNA]</scope>
    <source>
        <strain evidence="9">UBA9152</strain>
    </source>
</reference>
<comment type="caution">
    <text evidence="9">The sequence shown here is derived from an EMBL/GenBank/DDBJ whole genome shotgun (WGS) entry which is preliminary data.</text>
</comment>
<keyword evidence="5 7" id="KW-0627">Porphyrin biosynthesis</keyword>
<evidence type="ECO:0000256" key="2">
    <source>
        <dbReference type="ARBA" id="ARBA00023004"/>
    </source>
</evidence>
<dbReference type="HAMAP" id="MF_00323">
    <property type="entry name" value="Ferrochelatase"/>
    <property type="match status" value="1"/>
</dbReference>
<comment type="pathway">
    <text evidence="1 7">Porphyrin-containing compound metabolism; protoheme biosynthesis.</text>
</comment>
<dbReference type="UniPathway" id="UPA00252"/>
<feature type="binding site" evidence="7">
    <location>
        <position position="187"/>
    </location>
    <ligand>
        <name>Fe(2+)</name>
        <dbReference type="ChEBI" id="CHEBI:29033"/>
    </ligand>
</feature>
<feature type="binding site" evidence="7">
    <location>
        <position position="55"/>
    </location>
    <ligand>
        <name>Fe-coproporphyrin III</name>
        <dbReference type="ChEBI" id="CHEBI:68438"/>
    </ligand>
</feature>
<comment type="catalytic activity">
    <reaction evidence="6">
        <text>Fe-coproporphyrin III + 2 H(+) = coproporphyrin III + Fe(2+)</text>
        <dbReference type="Rhea" id="RHEA:49572"/>
        <dbReference type="ChEBI" id="CHEBI:15378"/>
        <dbReference type="ChEBI" id="CHEBI:29033"/>
        <dbReference type="ChEBI" id="CHEBI:68438"/>
        <dbReference type="ChEBI" id="CHEBI:131725"/>
        <dbReference type="EC" id="4.99.1.9"/>
    </reaction>
    <physiologicalReaction direction="right-to-left" evidence="6">
        <dbReference type="Rhea" id="RHEA:49574"/>
    </physiologicalReaction>
</comment>
<dbReference type="PANTHER" id="PTHR11108">
    <property type="entry name" value="FERROCHELATASE"/>
    <property type="match status" value="1"/>
</dbReference>
<gene>
    <name evidence="7" type="primary">cpfC</name>
    <name evidence="9" type="ORF">DCP95_15375</name>
</gene>
<dbReference type="EMBL" id="DMNG01000268">
    <property type="protein sequence ID" value="HAN25928.1"/>
    <property type="molecule type" value="Genomic_DNA"/>
</dbReference>
<dbReference type="GO" id="GO:0046872">
    <property type="term" value="F:metal ion binding"/>
    <property type="evidence" value="ECO:0007669"/>
    <property type="project" value="UniProtKB-KW"/>
</dbReference>
<dbReference type="InterPro" id="IPR001015">
    <property type="entry name" value="Ferrochelatase"/>
</dbReference>
<evidence type="ECO:0000256" key="6">
    <source>
        <dbReference type="ARBA" id="ARBA00024536"/>
    </source>
</evidence>
<dbReference type="EC" id="4.99.1.9" evidence="7"/>
<feature type="binding site" evidence="7">
    <location>
        <position position="124"/>
    </location>
    <ligand>
        <name>Fe-coproporphyrin III</name>
        <dbReference type="ChEBI" id="CHEBI:68438"/>
    </ligand>
</feature>
<dbReference type="GO" id="GO:0006783">
    <property type="term" value="P:heme biosynthetic process"/>
    <property type="evidence" value="ECO:0007669"/>
    <property type="project" value="UniProtKB-UniRule"/>
</dbReference>